<dbReference type="InterPro" id="IPR015947">
    <property type="entry name" value="PUA-like_sf"/>
</dbReference>
<reference evidence="2" key="2">
    <citation type="submission" date="2017-06" db="EMBL/GenBank/DDBJ databases">
        <title>The pomegranate genome and the genomics of punicalagin biosynthesis.</title>
        <authorList>
            <person name="Xu C."/>
        </authorList>
    </citation>
    <scope>NUCLEOTIDE SEQUENCE [LARGE SCALE GENOMIC DNA]</scope>
    <source>
        <tissue evidence="2">Fresh leaf</tissue>
    </source>
</reference>
<evidence type="ECO:0000313" key="4">
    <source>
        <dbReference type="Proteomes" id="UP000515151"/>
    </source>
</evidence>
<dbReference type="Proteomes" id="UP000515151">
    <property type="component" value="Chromosome 2"/>
</dbReference>
<evidence type="ECO:0000313" key="5">
    <source>
        <dbReference type="RefSeq" id="XP_031383372.1"/>
    </source>
</evidence>
<name>A0A218W5Z2_PUNGR</name>
<dbReference type="EMBL" id="MTKT01005370">
    <property type="protein sequence ID" value="OWM67908.1"/>
    <property type="molecule type" value="Genomic_DNA"/>
</dbReference>
<dbReference type="InterPro" id="IPR007374">
    <property type="entry name" value="ASCH_domain"/>
</dbReference>
<protein>
    <submittedName>
        <fullName evidence="5">Uncharacterized protein LOC116197375</fullName>
    </submittedName>
</protein>
<evidence type="ECO:0000313" key="2">
    <source>
        <dbReference type="EMBL" id="OWM67908.1"/>
    </source>
</evidence>
<dbReference type="Proteomes" id="UP000197138">
    <property type="component" value="Unassembled WGS sequence"/>
</dbReference>
<dbReference type="GeneID" id="116197375"/>
<dbReference type="CDD" id="cd06555">
    <property type="entry name" value="ASCH_PF0470_like"/>
    <property type="match status" value="1"/>
</dbReference>
<dbReference type="Gene3D" id="2.30.130.30">
    <property type="entry name" value="Hypothetical protein"/>
    <property type="match status" value="1"/>
</dbReference>
<sequence>MVELKDCMEELLKFTLQSHICRTLCLDFDLGISTDYCSALLVEDENDLNASPSPSSGSFEGVPRYPLYRRLAVALSEAIRSGMLSKKDEKTAFFDEENTINQNGELDELIQQRGTELMNILKTINFEIHVQEPFFTQLKDGQKTVEGRCATGDYNHISTGAFILVNKCLVLEVQDVRKYASFLEMLEGEGLSKVLPGVNTFEDGVQIYRRFYMEEKERDNGVLAIDILKSSHQPYISVARIISVLGYNGVHNLLGLVHTAGTVSDSLPPPRSALLSALQQPYNRDVKGSTLTDGARALAKHFSRSSSKYWGSLDGSDSRKNKAAMDIITCLISSCCWLNLHVVPPHGVVFEIRDANGYGARWSGDGSKFIGFLEPYMKDGHLRRWRH</sequence>
<dbReference type="RefSeq" id="XP_031383372.1">
    <property type="nucleotide sequence ID" value="XM_031527512.1"/>
</dbReference>
<feature type="domain" description="ASCH" evidence="1">
    <location>
        <begin position="129"/>
        <end position="227"/>
    </location>
</feature>
<accession>A0A218W5Z2</accession>
<dbReference type="Pfam" id="PF04266">
    <property type="entry name" value="ASCH"/>
    <property type="match status" value="1"/>
</dbReference>
<reference evidence="3" key="1">
    <citation type="journal article" date="2017" name="Plant J.">
        <title>The pomegranate (Punica granatum L.) genome and the genomics of punicalagin biosynthesis.</title>
        <authorList>
            <person name="Qin G."/>
            <person name="Xu C."/>
            <person name="Ming R."/>
            <person name="Tang H."/>
            <person name="Guyot R."/>
            <person name="Kramer E.M."/>
            <person name="Hu Y."/>
            <person name="Yi X."/>
            <person name="Qi Y."/>
            <person name="Xu X."/>
            <person name="Gao Z."/>
            <person name="Pan H."/>
            <person name="Jian J."/>
            <person name="Tian Y."/>
            <person name="Yue Z."/>
            <person name="Xu Y."/>
        </authorList>
    </citation>
    <scope>NUCLEOTIDE SEQUENCE [LARGE SCALE GENOMIC DNA]</scope>
    <source>
        <strain evidence="3">cv. Dabenzi</strain>
    </source>
</reference>
<evidence type="ECO:0000259" key="1">
    <source>
        <dbReference type="Pfam" id="PF04266"/>
    </source>
</evidence>
<proteinExistence type="predicted"/>
<dbReference type="OrthoDB" id="112749at2759"/>
<organism evidence="2 3">
    <name type="scientific">Punica granatum</name>
    <name type="common">Pomegranate</name>
    <dbReference type="NCBI Taxonomy" id="22663"/>
    <lineage>
        <taxon>Eukaryota</taxon>
        <taxon>Viridiplantae</taxon>
        <taxon>Streptophyta</taxon>
        <taxon>Embryophyta</taxon>
        <taxon>Tracheophyta</taxon>
        <taxon>Spermatophyta</taxon>
        <taxon>Magnoliopsida</taxon>
        <taxon>eudicotyledons</taxon>
        <taxon>Gunneridae</taxon>
        <taxon>Pentapetalae</taxon>
        <taxon>rosids</taxon>
        <taxon>malvids</taxon>
        <taxon>Myrtales</taxon>
        <taxon>Lythraceae</taxon>
        <taxon>Punica</taxon>
    </lineage>
</organism>
<dbReference type="AlphaFoldDB" id="A0A218W5Z2"/>
<dbReference type="SUPFAM" id="SSF88697">
    <property type="entry name" value="PUA domain-like"/>
    <property type="match status" value="1"/>
</dbReference>
<reference evidence="5" key="4">
    <citation type="submission" date="2025-04" db="UniProtKB">
        <authorList>
            <consortium name="RefSeq"/>
        </authorList>
    </citation>
    <scope>IDENTIFICATION</scope>
    <source>
        <tissue evidence="5">Leaf</tissue>
    </source>
</reference>
<dbReference type="PANTHER" id="PTHR34204">
    <property type="entry name" value="RNA-BINDING ASCH DOMAIN PROTEIN"/>
    <property type="match status" value="1"/>
</dbReference>
<reference evidence="4" key="3">
    <citation type="journal article" date="2020" name="Plant Biotechnol. J.">
        <title>The pomegranate (Punica granatum L.) draft genome dissects genetic divergence between soft- and hard-seeded cultivars.</title>
        <authorList>
            <person name="Luo X."/>
            <person name="Li H."/>
            <person name="Wu Z."/>
            <person name="Yao W."/>
            <person name="Zhao P."/>
            <person name="Cao D."/>
            <person name="Yu H."/>
            <person name="Li K."/>
            <person name="Poudel K."/>
            <person name="Zhao D."/>
            <person name="Zhang F."/>
            <person name="Xia X."/>
            <person name="Chen L."/>
            <person name="Wang Q."/>
            <person name="Jing D."/>
            <person name="Cao S."/>
        </authorList>
    </citation>
    <scope>NUCLEOTIDE SEQUENCE [LARGE SCALE GENOMIC DNA]</scope>
</reference>
<keyword evidence="4" id="KW-1185">Reference proteome</keyword>
<dbReference type="PANTHER" id="PTHR34204:SF2">
    <property type="entry name" value="RNA-BINDING ASCH DOMAIN PROTEIN"/>
    <property type="match status" value="1"/>
</dbReference>
<gene>
    <name evidence="5" type="primary">LOC116197375</name>
    <name evidence="2" type="ORF">CDL15_Pgr010846</name>
</gene>
<evidence type="ECO:0000313" key="3">
    <source>
        <dbReference type="Proteomes" id="UP000197138"/>
    </source>
</evidence>